<evidence type="ECO:0000259" key="38">
    <source>
        <dbReference type="Pfam" id="PF02737"/>
    </source>
</evidence>
<evidence type="ECO:0000256" key="9">
    <source>
        <dbReference type="ARBA" id="ARBA00022832"/>
    </source>
</evidence>
<evidence type="ECO:0000256" key="18">
    <source>
        <dbReference type="ARBA" id="ARBA00035863"/>
    </source>
</evidence>
<dbReference type="InterPro" id="IPR008927">
    <property type="entry name" value="6-PGluconate_DH-like_C_sf"/>
</dbReference>
<keyword evidence="40" id="KW-1185">Reference proteome</keyword>
<evidence type="ECO:0000256" key="26">
    <source>
        <dbReference type="ARBA" id="ARBA00036570"/>
    </source>
</evidence>
<comment type="catalytic activity">
    <reaction evidence="19">
        <text>a 4-saturated-(3S)-3-hydroxyacyl-CoA = a (3E)-enoyl-CoA + H2O</text>
        <dbReference type="Rhea" id="RHEA:20724"/>
        <dbReference type="ChEBI" id="CHEBI:15377"/>
        <dbReference type="ChEBI" id="CHEBI:58521"/>
        <dbReference type="ChEBI" id="CHEBI:137480"/>
        <dbReference type="EC" id="4.2.1.17"/>
    </reaction>
    <physiologicalReaction direction="left-to-right" evidence="19">
        <dbReference type="Rhea" id="RHEA:20725"/>
    </physiologicalReaction>
</comment>
<organism evidence="39 40">
    <name type="scientific">Dreissena polymorpha</name>
    <name type="common">Zebra mussel</name>
    <name type="synonym">Mytilus polymorpha</name>
    <dbReference type="NCBI Taxonomy" id="45954"/>
    <lineage>
        <taxon>Eukaryota</taxon>
        <taxon>Metazoa</taxon>
        <taxon>Spiralia</taxon>
        <taxon>Lophotrochozoa</taxon>
        <taxon>Mollusca</taxon>
        <taxon>Bivalvia</taxon>
        <taxon>Autobranchia</taxon>
        <taxon>Heteroconchia</taxon>
        <taxon>Euheterodonta</taxon>
        <taxon>Imparidentia</taxon>
        <taxon>Neoheterodontei</taxon>
        <taxon>Myida</taxon>
        <taxon>Dreissenoidea</taxon>
        <taxon>Dreissenidae</taxon>
        <taxon>Dreissena</taxon>
    </lineage>
</organism>
<evidence type="ECO:0000256" key="30">
    <source>
        <dbReference type="ARBA" id="ARBA00039632"/>
    </source>
</evidence>
<comment type="catalytic activity">
    <reaction evidence="24">
        <text>(3S)-hydroxyhexanoyl-CoA = (2E)-hexenoyl-CoA + H2O</text>
        <dbReference type="Rhea" id="RHEA:30547"/>
        <dbReference type="ChEBI" id="CHEBI:15377"/>
        <dbReference type="ChEBI" id="CHEBI:62075"/>
        <dbReference type="ChEBI" id="CHEBI:62077"/>
    </reaction>
    <physiologicalReaction direction="right-to-left" evidence="24">
        <dbReference type="Rhea" id="RHEA:30549"/>
    </physiologicalReaction>
</comment>
<evidence type="ECO:0000256" key="23">
    <source>
        <dbReference type="ARBA" id="ARBA00036353"/>
    </source>
</evidence>
<comment type="catalytic activity">
    <reaction evidence="34">
        <text>a (3S)-3-hydroxyacyl-CoA + NAD(+) = a 3-oxoacyl-CoA + NADH + H(+)</text>
        <dbReference type="Rhea" id="RHEA:22432"/>
        <dbReference type="ChEBI" id="CHEBI:15378"/>
        <dbReference type="ChEBI" id="CHEBI:57318"/>
        <dbReference type="ChEBI" id="CHEBI:57540"/>
        <dbReference type="ChEBI" id="CHEBI:57945"/>
        <dbReference type="ChEBI" id="CHEBI:90726"/>
        <dbReference type="EC" id="1.1.1.35"/>
    </reaction>
    <physiologicalReaction direction="left-to-right" evidence="34">
        <dbReference type="Rhea" id="RHEA:22433"/>
    </physiologicalReaction>
</comment>
<comment type="pathway">
    <text evidence="3">Lipid metabolism; fatty acid beta-oxidation.</text>
</comment>
<dbReference type="EC" id="1.1.1.35" evidence="8"/>
<evidence type="ECO:0000313" key="39">
    <source>
        <dbReference type="EMBL" id="KAH3795882.1"/>
    </source>
</evidence>
<dbReference type="PROSITE" id="PS00166">
    <property type="entry name" value="ENOYL_COA_HYDRATASE"/>
    <property type="match status" value="1"/>
</dbReference>
<dbReference type="EMBL" id="JAIWYP010000007">
    <property type="protein sequence ID" value="KAH3795882.1"/>
    <property type="molecule type" value="Genomic_DNA"/>
</dbReference>
<comment type="catalytic activity">
    <reaction evidence="20">
        <text>a (3E)-enoyl-CoA = a 4-saturated (2E)-enoyl-CoA</text>
        <dbReference type="Rhea" id="RHEA:45228"/>
        <dbReference type="ChEBI" id="CHEBI:58521"/>
        <dbReference type="ChEBI" id="CHEBI:85097"/>
        <dbReference type="EC" id="5.3.3.8"/>
    </reaction>
    <physiologicalReaction direction="left-to-right" evidence="20">
        <dbReference type="Rhea" id="RHEA:45229"/>
    </physiologicalReaction>
</comment>
<reference evidence="39" key="2">
    <citation type="submission" date="2020-11" db="EMBL/GenBank/DDBJ databases">
        <authorList>
            <person name="McCartney M.A."/>
            <person name="Auch B."/>
            <person name="Kono T."/>
            <person name="Mallez S."/>
            <person name="Becker A."/>
            <person name="Gohl D.M."/>
            <person name="Silverstein K.A.T."/>
            <person name="Koren S."/>
            <person name="Bechman K.B."/>
            <person name="Herman A."/>
            <person name="Abrahante J.E."/>
            <person name="Garbe J."/>
        </authorList>
    </citation>
    <scope>NUCLEOTIDE SEQUENCE</scope>
    <source>
        <strain evidence="39">Duluth1</strain>
        <tissue evidence="39">Whole animal</tissue>
    </source>
</reference>
<name>A0A9D4FCQ3_DREPO</name>
<comment type="similarity">
    <text evidence="4">In the N-terminal section; belongs to the enoyl-CoA hydratase/isomerase family.</text>
</comment>
<feature type="domain" description="3-hydroxyacyl-CoA dehydrogenase NAD binding" evidence="38">
    <location>
        <begin position="299"/>
        <end position="475"/>
    </location>
</feature>
<evidence type="ECO:0000256" key="7">
    <source>
        <dbReference type="ARBA" id="ARBA00012076"/>
    </source>
</evidence>
<evidence type="ECO:0000256" key="14">
    <source>
        <dbReference type="ARBA" id="ARBA00023235"/>
    </source>
</evidence>
<dbReference type="Gene3D" id="3.40.50.720">
    <property type="entry name" value="NAD(P)-binding Rossmann-like Domain"/>
    <property type="match status" value="1"/>
</dbReference>
<comment type="similarity">
    <text evidence="36">Belongs to the enoyl-CoA hydratase/isomerase family.</text>
</comment>
<evidence type="ECO:0000256" key="24">
    <source>
        <dbReference type="ARBA" id="ARBA00036370"/>
    </source>
</evidence>
<evidence type="ECO:0000256" key="17">
    <source>
        <dbReference type="ARBA" id="ARBA00035760"/>
    </source>
</evidence>
<evidence type="ECO:0000256" key="20">
    <source>
        <dbReference type="ARBA" id="ARBA00035949"/>
    </source>
</evidence>
<comment type="catalytic activity">
    <reaction evidence="33">
        <text>(3S)-hydroxydecanoyl-CoA + NAD(+) = 3-oxodecanoyl-CoA + NADH + H(+)</text>
        <dbReference type="Rhea" id="RHEA:31187"/>
        <dbReference type="ChEBI" id="CHEBI:15378"/>
        <dbReference type="ChEBI" id="CHEBI:57540"/>
        <dbReference type="ChEBI" id="CHEBI:57945"/>
        <dbReference type="ChEBI" id="CHEBI:62548"/>
        <dbReference type="ChEBI" id="CHEBI:62616"/>
    </reaction>
    <physiologicalReaction direction="left-to-right" evidence="33">
        <dbReference type="Rhea" id="RHEA:31188"/>
    </physiologicalReaction>
</comment>
<dbReference type="InterPro" id="IPR006176">
    <property type="entry name" value="3-OHacyl-CoA_DH_NAD-bd"/>
</dbReference>
<accession>A0A9D4FCQ3</accession>
<proteinExistence type="inferred from homology"/>
<sequence length="720" mass="78510">MAEYSIRDSVAIIQLDNAPVNALSVAVRTGLYDGIERAAGDGSVKAVVVCGKGGNFCAGADIKEFDEGSKGPWITEIGDFMDRMRKPVVAAIEGVALGGGLEVALFCHYRIAAKNARVGQPEVNIGLIPGGGGTVRLPRAAGFKQALEMIVTGNPVRAERALKMGVLDEVVSGNILEAGIKFALSKAHIDTSLACLRNRPVRMDGLNIDTKADAALAHVKSKYKGFEAPMFCVKAVVNAARVPYDDAIQKEREYFFELRTSGQSQALRYAFFAERQIARWGLPGGGDYRTARAIPVRSVGVVGAGTMGAGIALCIITSGLPCVLLEQNQEFLEKGVTSLRGQLMGTVRLGKMTAGEAEVCLSRLKPSTSMEDLKHVDMVIEAVFEDLKLKREVFERLDKTCKPETILCTNTSTLDIDSVATATGRPDKVVGTHFFAPSYLMKLLENIYGSRTSPETVATVMRFGKTIRKVPVLVGSCTGFVANRMLAPYTAEAQFCVEEGASPAQVDSVLMDFGMPMGTFRVSDLSGIDVSFSIRREAARKLGVTLTVDSRYFRGQRHCSLIERLVEKGRLGRKTGKGWYKYEGPGGTVPLEDPDVLEIIETHCRALGIERRNVGSHEIQERMQLAMINEGFKILEEGICTRAEEIDVIWLYGFGWPRYLGGPMFYASKLGLKRVFEKICTFHKRFPHSQHWVPSVLLGKLSESGLPLSKWGEAAGTSRL</sequence>
<dbReference type="SUPFAM" id="SSF52096">
    <property type="entry name" value="ClpP/crotonase"/>
    <property type="match status" value="1"/>
</dbReference>
<comment type="catalytic activity">
    <reaction evidence="23">
        <text>(3E)-hexenoyl-CoA = (2E)-hexenoyl-CoA</text>
        <dbReference type="Rhea" id="RHEA:45736"/>
        <dbReference type="ChEBI" id="CHEBI:62077"/>
        <dbReference type="ChEBI" id="CHEBI:84790"/>
    </reaction>
    <physiologicalReaction direction="left-to-right" evidence="23">
        <dbReference type="Rhea" id="RHEA:45737"/>
    </physiologicalReaction>
</comment>
<comment type="catalytic activity">
    <reaction evidence="25">
        <text>(2S,3S)-3-hydroxy-2-methylbutanoyl-CoA = (2E)-2-methylbut-2-enoyl-CoA + H2O</text>
        <dbReference type="Rhea" id="RHEA:31119"/>
        <dbReference type="ChEBI" id="CHEBI:15377"/>
        <dbReference type="ChEBI" id="CHEBI:57312"/>
        <dbReference type="ChEBI" id="CHEBI:57337"/>
    </reaction>
    <physiologicalReaction direction="right-to-left" evidence="25">
        <dbReference type="Rhea" id="RHEA:31121"/>
    </physiologicalReaction>
</comment>
<comment type="catalytic activity">
    <reaction evidence="27">
        <text>(3E)-decenoyl-CoA = (2E)-decenoyl-CoA</text>
        <dbReference type="Rhea" id="RHEA:45752"/>
        <dbReference type="ChEBI" id="CHEBI:61406"/>
        <dbReference type="ChEBI" id="CHEBI:84793"/>
    </reaction>
    <physiologicalReaction direction="left-to-right" evidence="27">
        <dbReference type="Rhea" id="RHEA:45753"/>
    </physiologicalReaction>
</comment>
<keyword evidence="15" id="KW-0456">Lyase</keyword>
<dbReference type="Gene3D" id="3.90.226.10">
    <property type="entry name" value="2-enoyl-CoA Hydratase, Chain A, domain 1"/>
    <property type="match status" value="1"/>
</dbReference>
<dbReference type="Pfam" id="PF02737">
    <property type="entry name" value="3HCDH_N"/>
    <property type="match status" value="1"/>
</dbReference>
<comment type="caution">
    <text evidence="39">The sequence shown here is derived from an EMBL/GenBank/DDBJ whole genome shotgun (WGS) entry which is preliminary data.</text>
</comment>
<evidence type="ECO:0000256" key="21">
    <source>
        <dbReference type="ARBA" id="ARBA00035959"/>
    </source>
</evidence>
<dbReference type="InterPro" id="IPR001753">
    <property type="entry name" value="Enoyl-CoA_hydra/iso"/>
</dbReference>
<reference evidence="39" key="1">
    <citation type="journal article" date="2019" name="bioRxiv">
        <title>The Genome of the Zebra Mussel, Dreissena polymorpha: A Resource for Invasive Species Research.</title>
        <authorList>
            <person name="McCartney M.A."/>
            <person name="Auch B."/>
            <person name="Kono T."/>
            <person name="Mallez S."/>
            <person name="Zhang Y."/>
            <person name="Obille A."/>
            <person name="Becker A."/>
            <person name="Abrahante J.E."/>
            <person name="Garbe J."/>
            <person name="Badalamenti J.P."/>
            <person name="Herman A."/>
            <person name="Mangelson H."/>
            <person name="Liachko I."/>
            <person name="Sullivan S."/>
            <person name="Sone E.D."/>
            <person name="Koren S."/>
            <person name="Silverstein K.A.T."/>
            <person name="Beckman K.B."/>
            <person name="Gohl D.M."/>
        </authorList>
    </citation>
    <scope>NUCLEOTIDE SEQUENCE</scope>
    <source>
        <strain evidence="39">Duluth1</strain>
        <tissue evidence="39">Whole animal</tissue>
    </source>
</reference>
<evidence type="ECO:0000256" key="36">
    <source>
        <dbReference type="RuleBase" id="RU003707"/>
    </source>
</evidence>
<evidence type="ECO:0000256" key="1">
    <source>
        <dbReference type="ARBA" id="ARBA00000469"/>
    </source>
</evidence>
<feature type="domain" description="3-hydroxyacyl-CoA dehydrogenase C-terminal" evidence="37">
    <location>
        <begin position="479"/>
        <end position="582"/>
    </location>
</feature>
<evidence type="ECO:0000256" key="15">
    <source>
        <dbReference type="ARBA" id="ARBA00023239"/>
    </source>
</evidence>
<keyword evidence="13" id="KW-0576">Peroxisome</keyword>
<dbReference type="Pfam" id="PF00378">
    <property type="entry name" value="ECH_1"/>
    <property type="match status" value="1"/>
</dbReference>
<comment type="catalytic activity">
    <reaction evidence="35">
        <text>(3S)-hydroxyhexadecanedioyl-CoA + NAD(+) = 3-oxohexadecanedioyl-CoA + NADH + H(+)</text>
        <dbReference type="Rhea" id="RHEA:40267"/>
        <dbReference type="ChEBI" id="CHEBI:15378"/>
        <dbReference type="ChEBI" id="CHEBI:57540"/>
        <dbReference type="ChEBI" id="CHEBI:57945"/>
        <dbReference type="ChEBI" id="CHEBI:77080"/>
        <dbReference type="ChEBI" id="CHEBI:77081"/>
    </reaction>
    <physiologicalReaction direction="left-to-right" evidence="35">
        <dbReference type="Rhea" id="RHEA:40268"/>
    </physiologicalReaction>
</comment>
<comment type="catalytic activity">
    <reaction evidence="32">
        <text>(3S)-hydroxyhexadecanoyl-CoA + NAD(+) = 3-oxohexadecanoyl-CoA + NADH + H(+)</text>
        <dbReference type="Rhea" id="RHEA:31159"/>
        <dbReference type="ChEBI" id="CHEBI:15378"/>
        <dbReference type="ChEBI" id="CHEBI:57349"/>
        <dbReference type="ChEBI" id="CHEBI:57540"/>
        <dbReference type="ChEBI" id="CHEBI:57945"/>
        <dbReference type="ChEBI" id="CHEBI:62613"/>
    </reaction>
    <physiologicalReaction direction="left-to-right" evidence="32">
        <dbReference type="Rhea" id="RHEA:31160"/>
    </physiologicalReaction>
</comment>
<evidence type="ECO:0000256" key="27">
    <source>
        <dbReference type="ARBA" id="ARBA00036656"/>
    </source>
</evidence>
<dbReference type="InterPro" id="IPR018376">
    <property type="entry name" value="Enoyl-CoA_hyd/isom_CS"/>
</dbReference>
<dbReference type="Proteomes" id="UP000828390">
    <property type="component" value="Unassembled WGS sequence"/>
</dbReference>
<dbReference type="Pfam" id="PF00725">
    <property type="entry name" value="3HCDH"/>
    <property type="match status" value="2"/>
</dbReference>
<evidence type="ECO:0000256" key="10">
    <source>
        <dbReference type="ARBA" id="ARBA00023002"/>
    </source>
</evidence>
<evidence type="ECO:0000256" key="4">
    <source>
        <dbReference type="ARBA" id="ARBA00008750"/>
    </source>
</evidence>
<evidence type="ECO:0000256" key="12">
    <source>
        <dbReference type="ARBA" id="ARBA00023098"/>
    </source>
</evidence>
<evidence type="ECO:0000256" key="28">
    <source>
        <dbReference type="ARBA" id="ARBA00036989"/>
    </source>
</evidence>
<evidence type="ECO:0000256" key="16">
    <source>
        <dbReference type="ARBA" id="ARBA00023268"/>
    </source>
</evidence>
<dbReference type="EC" id="5.3.3.8" evidence="6"/>
<dbReference type="GO" id="GO:0006635">
    <property type="term" value="P:fatty acid beta-oxidation"/>
    <property type="evidence" value="ECO:0007669"/>
    <property type="project" value="TreeGrafter"/>
</dbReference>
<evidence type="ECO:0000256" key="6">
    <source>
        <dbReference type="ARBA" id="ARBA00012064"/>
    </source>
</evidence>
<comment type="subcellular location">
    <subcellularLocation>
        <location evidence="2">Peroxisome</location>
    </subcellularLocation>
</comment>
<comment type="catalytic activity">
    <reaction evidence="26">
        <text>(3E,5Z)-tetradecadienoyl-CoA = (2E,5Z)-tetradecadienoyl-CoA</text>
        <dbReference type="Rhea" id="RHEA:47464"/>
        <dbReference type="ChEBI" id="CHEBI:71586"/>
        <dbReference type="ChEBI" id="CHEBI:87701"/>
    </reaction>
    <physiologicalReaction direction="right-to-left" evidence="26">
        <dbReference type="Rhea" id="RHEA:47466"/>
    </physiologicalReaction>
</comment>
<dbReference type="GO" id="GO:0003857">
    <property type="term" value="F:(3S)-3-hydroxyacyl-CoA dehydrogenase (NAD+) activity"/>
    <property type="evidence" value="ECO:0007669"/>
    <property type="project" value="UniProtKB-EC"/>
</dbReference>
<keyword evidence="11" id="KW-0520">NAD</keyword>
<evidence type="ECO:0000256" key="34">
    <source>
        <dbReference type="ARBA" id="ARBA00048911"/>
    </source>
</evidence>
<dbReference type="SUPFAM" id="SSF51735">
    <property type="entry name" value="NAD(P)-binding Rossmann-fold domains"/>
    <property type="match status" value="1"/>
</dbReference>
<comment type="catalytic activity">
    <reaction evidence="18">
        <text>(3E,5Z)-octadienoyl-CoA = (2E,5Z)-octadienoyl-CoA</text>
        <dbReference type="Rhea" id="RHEA:49932"/>
        <dbReference type="ChEBI" id="CHEBI:85108"/>
        <dbReference type="ChEBI" id="CHEBI:131990"/>
    </reaction>
    <physiologicalReaction direction="right-to-left" evidence="18">
        <dbReference type="Rhea" id="RHEA:49934"/>
    </physiologicalReaction>
</comment>
<evidence type="ECO:0000256" key="13">
    <source>
        <dbReference type="ARBA" id="ARBA00023140"/>
    </source>
</evidence>
<evidence type="ECO:0000256" key="2">
    <source>
        <dbReference type="ARBA" id="ARBA00004275"/>
    </source>
</evidence>
<gene>
    <name evidence="39" type="ORF">DPMN_149444</name>
</gene>
<keyword evidence="16" id="KW-0511">Multifunctional enzyme</keyword>
<dbReference type="PANTHER" id="PTHR23309:SF49">
    <property type="entry name" value="PEROXISOMAL BIFUNCTIONAL ENZYME"/>
    <property type="match status" value="1"/>
</dbReference>
<dbReference type="GO" id="GO:0070403">
    <property type="term" value="F:NAD+ binding"/>
    <property type="evidence" value="ECO:0007669"/>
    <property type="project" value="InterPro"/>
</dbReference>
<evidence type="ECO:0000256" key="25">
    <source>
        <dbReference type="ARBA" id="ARBA00036472"/>
    </source>
</evidence>
<protein>
    <recommendedName>
        <fullName evidence="30">Peroxisomal bifunctional enzyme</fullName>
        <ecNumber evidence="8">1.1.1.35</ecNumber>
        <ecNumber evidence="7">4.2.1.17</ecNumber>
        <ecNumber evidence="6">5.3.3.8</ecNumber>
    </recommendedName>
    <alternativeName>
        <fullName evidence="31">Multifunctional enzyme 1</fullName>
    </alternativeName>
</protein>
<dbReference type="PROSITE" id="PS00067">
    <property type="entry name" value="3HCDH"/>
    <property type="match status" value="1"/>
</dbReference>
<dbReference type="FunFam" id="1.10.1040.50:FF:000006">
    <property type="entry name" value="Peroxisomal bifunctional enzyme"/>
    <property type="match status" value="1"/>
</dbReference>
<evidence type="ECO:0000256" key="29">
    <source>
        <dbReference type="ARBA" id="ARBA00038365"/>
    </source>
</evidence>
<dbReference type="InterPro" id="IPR006108">
    <property type="entry name" value="3HC_DH_C"/>
</dbReference>
<comment type="catalytic activity">
    <reaction evidence="17">
        <text>(3S)-hydroxydecanoyl-CoA = (2E)-decenoyl-CoA + H2O</text>
        <dbReference type="Rhea" id="RHEA:31191"/>
        <dbReference type="ChEBI" id="CHEBI:15377"/>
        <dbReference type="ChEBI" id="CHEBI:61406"/>
        <dbReference type="ChEBI" id="CHEBI:62616"/>
    </reaction>
    <physiologicalReaction direction="right-to-left" evidence="17">
        <dbReference type="Rhea" id="RHEA:31193"/>
    </physiologicalReaction>
</comment>
<dbReference type="GO" id="GO:0004300">
    <property type="term" value="F:enoyl-CoA hydratase activity"/>
    <property type="evidence" value="ECO:0007669"/>
    <property type="project" value="UniProtKB-EC"/>
</dbReference>
<evidence type="ECO:0000256" key="31">
    <source>
        <dbReference type="ARBA" id="ARBA00042031"/>
    </source>
</evidence>
<evidence type="ECO:0000256" key="35">
    <source>
        <dbReference type="ARBA" id="ARBA00049448"/>
    </source>
</evidence>
<comment type="catalytic activity">
    <reaction evidence="22">
        <text>(3Z)-hexenoyl-CoA = (2E)-hexenoyl-CoA</text>
        <dbReference type="Rhea" id="RHEA:45748"/>
        <dbReference type="ChEBI" id="CHEBI:62077"/>
        <dbReference type="ChEBI" id="CHEBI:85415"/>
    </reaction>
    <physiologicalReaction direction="left-to-right" evidence="22">
        <dbReference type="Rhea" id="RHEA:45749"/>
    </physiologicalReaction>
</comment>
<dbReference type="Gene3D" id="1.10.1040.50">
    <property type="match status" value="1"/>
</dbReference>
<dbReference type="InterPro" id="IPR036291">
    <property type="entry name" value="NAD(P)-bd_dom_sf"/>
</dbReference>
<dbReference type="SUPFAM" id="SSF48179">
    <property type="entry name" value="6-phosphogluconate dehydrogenase C-terminal domain-like"/>
    <property type="match status" value="2"/>
</dbReference>
<comment type="similarity">
    <text evidence="29">In the C-terminal section; belongs to the 3-hydroxyacyl-CoA dehydrogenase family.</text>
</comment>
<keyword evidence="10" id="KW-0560">Oxidoreductase</keyword>
<evidence type="ECO:0000256" key="19">
    <source>
        <dbReference type="ARBA" id="ARBA00035909"/>
    </source>
</evidence>
<evidence type="ECO:0000313" key="40">
    <source>
        <dbReference type="Proteomes" id="UP000828390"/>
    </source>
</evidence>
<comment type="catalytic activity">
    <reaction evidence="21">
        <text>a (3Z)-enoyl-CoA = a 4-saturated (2E)-enoyl-CoA</text>
        <dbReference type="Rhea" id="RHEA:45900"/>
        <dbReference type="ChEBI" id="CHEBI:85097"/>
        <dbReference type="ChEBI" id="CHEBI:85489"/>
        <dbReference type="EC" id="5.3.3.8"/>
    </reaction>
    <physiologicalReaction direction="left-to-right" evidence="21">
        <dbReference type="Rhea" id="RHEA:45901"/>
    </physiologicalReaction>
</comment>
<dbReference type="GO" id="GO:0005777">
    <property type="term" value="C:peroxisome"/>
    <property type="evidence" value="ECO:0007669"/>
    <property type="project" value="UniProtKB-SubCell"/>
</dbReference>
<evidence type="ECO:0000256" key="5">
    <source>
        <dbReference type="ARBA" id="ARBA00011245"/>
    </source>
</evidence>
<dbReference type="InterPro" id="IPR029045">
    <property type="entry name" value="ClpP/crotonase-like_dom_sf"/>
</dbReference>
<dbReference type="CDD" id="cd06558">
    <property type="entry name" value="crotonase-like"/>
    <property type="match status" value="1"/>
</dbReference>
<dbReference type="EC" id="4.2.1.17" evidence="7"/>
<dbReference type="OrthoDB" id="2018133at2759"/>
<comment type="catalytic activity">
    <reaction evidence="28">
        <text>(2E)-hexadecenedioyl-CoA + H2O = (3S)-hydroxyhexadecanedioyl-CoA</text>
        <dbReference type="Rhea" id="RHEA:40259"/>
        <dbReference type="ChEBI" id="CHEBI:15377"/>
        <dbReference type="ChEBI" id="CHEBI:77075"/>
        <dbReference type="ChEBI" id="CHEBI:77080"/>
    </reaction>
    <physiologicalReaction direction="left-to-right" evidence="28">
        <dbReference type="Rhea" id="RHEA:40260"/>
    </physiologicalReaction>
</comment>
<evidence type="ECO:0000256" key="11">
    <source>
        <dbReference type="ARBA" id="ARBA00023027"/>
    </source>
</evidence>
<evidence type="ECO:0000256" key="33">
    <source>
        <dbReference type="ARBA" id="ARBA00048361"/>
    </source>
</evidence>
<dbReference type="AlphaFoldDB" id="A0A9D4FCQ3"/>
<keyword evidence="14" id="KW-0413">Isomerase</keyword>
<comment type="subunit">
    <text evidence="5">Monomer.</text>
</comment>
<keyword evidence="9" id="KW-0276">Fatty acid metabolism</keyword>
<comment type="catalytic activity">
    <reaction evidence="1">
        <text>(3S)-hydroxyhexadecanoyl-CoA = (2E)-hexadecenoyl-CoA + H2O</text>
        <dbReference type="Rhea" id="RHEA:31163"/>
        <dbReference type="ChEBI" id="CHEBI:15377"/>
        <dbReference type="ChEBI" id="CHEBI:61526"/>
        <dbReference type="ChEBI" id="CHEBI:62613"/>
    </reaction>
    <physiologicalReaction direction="right-to-left" evidence="1">
        <dbReference type="Rhea" id="RHEA:31165"/>
    </physiologicalReaction>
</comment>
<evidence type="ECO:0000256" key="22">
    <source>
        <dbReference type="ARBA" id="ARBA00036336"/>
    </source>
</evidence>
<feature type="domain" description="3-hydroxyacyl-CoA dehydrogenase C-terminal" evidence="37">
    <location>
        <begin position="621"/>
        <end position="705"/>
    </location>
</feature>
<dbReference type="GO" id="GO:0004165">
    <property type="term" value="F:delta(3)-delta(2)-enoyl-CoA isomerase activity"/>
    <property type="evidence" value="ECO:0007669"/>
    <property type="project" value="UniProtKB-EC"/>
</dbReference>
<keyword evidence="12" id="KW-0443">Lipid metabolism</keyword>
<evidence type="ECO:0000256" key="3">
    <source>
        <dbReference type="ARBA" id="ARBA00005005"/>
    </source>
</evidence>
<evidence type="ECO:0000259" key="37">
    <source>
        <dbReference type="Pfam" id="PF00725"/>
    </source>
</evidence>
<evidence type="ECO:0000256" key="32">
    <source>
        <dbReference type="ARBA" id="ARBA00047613"/>
    </source>
</evidence>
<dbReference type="FunFam" id="3.40.50.720:FF:000009">
    <property type="entry name" value="Fatty oxidation complex, alpha subunit"/>
    <property type="match status" value="1"/>
</dbReference>
<dbReference type="InterPro" id="IPR006180">
    <property type="entry name" value="3-OHacyl-CoA_DH_CS"/>
</dbReference>
<dbReference type="PANTHER" id="PTHR23309">
    <property type="entry name" value="3-HYDROXYACYL-COA DEHYROGENASE"/>
    <property type="match status" value="1"/>
</dbReference>
<evidence type="ECO:0000256" key="8">
    <source>
        <dbReference type="ARBA" id="ARBA00013000"/>
    </source>
</evidence>